<comment type="caution">
    <text evidence="4">The sequence shown here is derived from an EMBL/GenBank/DDBJ whole genome shotgun (WGS) entry which is preliminary data.</text>
</comment>
<reference evidence="4 5" key="1">
    <citation type="journal article" date="2015" name="Genome Announc.">
        <title>Expanding the biotechnology potential of lactobacilli through comparative genomics of 213 strains and associated genera.</title>
        <authorList>
            <person name="Sun Z."/>
            <person name="Harris H.M."/>
            <person name="McCann A."/>
            <person name="Guo C."/>
            <person name="Argimon S."/>
            <person name="Zhang W."/>
            <person name="Yang X."/>
            <person name="Jeffery I.B."/>
            <person name="Cooney J.C."/>
            <person name="Kagawa T.F."/>
            <person name="Liu W."/>
            <person name="Song Y."/>
            <person name="Salvetti E."/>
            <person name="Wrobel A."/>
            <person name="Rasinkangas P."/>
            <person name="Parkhill J."/>
            <person name="Rea M.C."/>
            <person name="O'Sullivan O."/>
            <person name="Ritari J."/>
            <person name="Douillard F.P."/>
            <person name="Paul Ross R."/>
            <person name="Yang R."/>
            <person name="Briner A.E."/>
            <person name="Felis G.E."/>
            <person name="de Vos W.M."/>
            <person name="Barrangou R."/>
            <person name="Klaenhammer T.R."/>
            <person name="Caufield P.W."/>
            <person name="Cui Y."/>
            <person name="Zhang H."/>
            <person name="O'Toole P.W."/>
        </authorList>
    </citation>
    <scope>NUCLEOTIDE SEQUENCE [LARGE SCALE GENOMIC DNA]</scope>
    <source>
        <strain evidence="4 5">DSM 15833</strain>
    </source>
</reference>
<feature type="domain" description="Glycosyltransferase 2-like" evidence="3">
    <location>
        <begin position="7"/>
        <end position="173"/>
    </location>
</feature>
<dbReference type="InterPro" id="IPR001173">
    <property type="entry name" value="Glyco_trans_2-like"/>
</dbReference>
<name>A0A0R1TDI2_9LACO</name>
<keyword evidence="2" id="KW-0808">Transferase</keyword>
<sequence>MEDKLVSVIVPIYNVEKYLPKCLKSIIEQTYQNIEIILVDDGSTDSSRTIIDDYAHMDSRIKVIHQENGGLSNARNNGMDIATGEYFTFVDSDDYLENDYIDFMYHLLEKSNFQAKMALCSLNNVYLATGSTKSCGNDTYATLSGKEAIQMMCYHNLVDTCAYAKLTHRSLYRNVRFPEGKLFEDIATTYLLFAQCDIVECGFFPKYNYVLRDDSITTSKFNERKLDLLDMTDEMATYVGRKYPDLKEAVLRRQVYARFSTLNQMLNVSTPEDLKSREEILKYLRENRASIFSDPMVPKRDKIGYYMLSGGFKIYKLAWGCYLKLMKRK</sequence>
<dbReference type="AlphaFoldDB" id="A0A0R1TDI2"/>
<dbReference type="GO" id="GO:0016757">
    <property type="term" value="F:glycosyltransferase activity"/>
    <property type="evidence" value="ECO:0007669"/>
    <property type="project" value="UniProtKB-KW"/>
</dbReference>
<dbReference type="RefSeq" id="WP_025021439.1">
    <property type="nucleotide sequence ID" value="NZ_AZFH01000200.1"/>
</dbReference>
<evidence type="ECO:0000313" key="5">
    <source>
        <dbReference type="Proteomes" id="UP000051048"/>
    </source>
</evidence>
<evidence type="ECO:0000259" key="3">
    <source>
        <dbReference type="Pfam" id="PF00535"/>
    </source>
</evidence>
<dbReference type="PATRIC" id="fig|1423740.3.peg.2074"/>
<dbReference type="Gene3D" id="3.90.550.10">
    <property type="entry name" value="Spore Coat Polysaccharide Biosynthesis Protein SpsA, Chain A"/>
    <property type="match status" value="1"/>
</dbReference>
<gene>
    <name evidence="4" type="ORF">FC36_GL001911</name>
</gene>
<proteinExistence type="predicted"/>
<dbReference type="PANTHER" id="PTHR22916">
    <property type="entry name" value="GLYCOSYLTRANSFERASE"/>
    <property type="match status" value="1"/>
</dbReference>
<organism evidence="4 5">
    <name type="scientific">Ligilactobacillus equi DSM 15833 = JCM 10991</name>
    <dbReference type="NCBI Taxonomy" id="1423740"/>
    <lineage>
        <taxon>Bacteria</taxon>
        <taxon>Bacillati</taxon>
        <taxon>Bacillota</taxon>
        <taxon>Bacilli</taxon>
        <taxon>Lactobacillales</taxon>
        <taxon>Lactobacillaceae</taxon>
        <taxon>Ligilactobacillus</taxon>
    </lineage>
</organism>
<dbReference type="Proteomes" id="UP000051048">
    <property type="component" value="Unassembled WGS sequence"/>
</dbReference>
<protein>
    <recommendedName>
        <fullName evidence="3">Glycosyltransferase 2-like domain-containing protein</fullName>
    </recommendedName>
</protein>
<evidence type="ECO:0000256" key="1">
    <source>
        <dbReference type="ARBA" id="ARBA00022676"/>
    </source>
</evidence>
<accession>A0A0R1TDI2</accession>
<dbReference type="Pfam" id="PF00535">
    <property type="entry name" value="Glycos_transf_2"/>
    <property type="match status" value="1"/>
</dbReference>
<evidence type="ECO:0000313" key="4">
    <source>
        <dbReference type="EMBL" id="KRL76581.1"/>
    </source>
</evidence>
<dbReference type="PANTHER" id="PTHR22916:SF51">
    <property type="entry name" value="GLYCOSYLTRANSFERASE EPSH-RELATED"/>
    <property type="match status" value="1"/>
</dbReference>
<dbReference type="STRING" id="1423740.FC36_GL001911"/>
<dbReference type="CDD" id="cd00761">
    <property type="entry name" value="Glyco_tranf_GTA_type"/>
    <property type="match status" value="1"/>
</dbReference>
<evidence type="ECO:0000256" key="2">
    <source>
        <dbReference type="ARBA" id="ARBA00022679"/>
    </source>
</evidence>
<keyword evidence="1" id="KW-0328">Glycosyltransferase</keyword>
<dbReference type="InterPro" id="IPR029044">
    <property type="entry name" value="Nucleotide-diphossugar_trans"/>
</dbReference>
<dbReference type="EMBL" id="AZFH01000200">
    <property type="protein sequence ID" value="KRL76581.1"/>
    <property type="molecule type" value="Genomic_DNA"/>
</dbReference>
<dbReference type="SUPFAM" id="SSF53448">
    <property type="entry name" value="Nucleotide-diphospho-sugar transferases"/>
    <property type="match status" value="1"/>
</dbReference>